<feature type="region of interest" description="Disordered" evidence="5">
    <location>
        <begin position="672"/>
        <end position="704"/>
    </location>
</feature>
<protein>
    <recommendedName>
        <fullName evidence="6">Zn(2)-C6 fungal-type domain-containing protein</fullName>
    </recommendedName>
</protein>
<dbReference type="Gene3D" id="4.10.240.10">
    <property type="entry name" value="Zn(2)-C6 fungal-type DNA-binding domain"/>
    <property type="match status" value="1"/>
</dbReference>
<dbReference type="GO" id="GO:0008270">
    <property type="term" value="F:zinc ion binding"/>
    <property type="evidence" value="ECO:0007669"/>
    <property type="project" value="InterPro"/>
</dbReference>
<name>A0A0P7B447_9HYPO</name>
<dbReference type="SMART" id="SM00066">
    <property type="entry name" value="GAL4"/>
    <property type="match status" value="1"/>
</dbReference>
<evidence type="ECO:0000256" key="4">
    <source>
        <dbReference type="ARBA" id="ARBA00023242"/>
    </source>
</evidence>
<dbReference type="EMBL" id="LKCW01000207">
    <property type="protein sequence ID" value="KPM36333.1"/>
    <property type="molecule type" value="Genomic_DNA"/>
</dbReference>
<evidence type="ECO:0000259" key="6">
    <source>
        <dbReference type="PROSITE" id="PS50048"/>
    </source>
</evidence>
<comment type="subcellular location">
    <subcellularLocation>
        <location evidence="1">Nucleus</location>
    </subcellularLocation>
</comment>
<dbReference type="GO" id="GO:0000981">
    <property type="term" value="F:DNA-binding transcription factor activity, RNA polymerase II-specific"/>
    <property type="evidence" value="ECO:0007669"/>
    <property type="project" value="InterPro"/>
</dbReference>
<keyword evidence="4" id="KW-0539">Nucleus</keyword>
<evidence type="ECO:0000256" key="2">
    <source>
        <dbReference type="ARBA" id="ARBA00022723"/>
    </source>
</evidence>
<dbReference type="InterPro" id="IPR036864">
    <property type="entry name" value="Zn2-C6_fun-type_DNA-bd_sf"/>
</dbReference>
<feature type="compositionally biased region" description="Polar residues" evidence="5">
    <location>
        <begin position="184"/>
        <end position="199"/>
    </location>
</feature>
<dbReference type="Pfam" id="PF00172">
    <property type="entry name" value="Zn_clus"/>
    <property type="match status" value="1"/>
</dbReference>
<dbReference type="STRING" id="78410.A0A0P7B447"/>
<keyword evidence="8" id="KW-1185">Reference proteome</keyword>
<comment type="caution">
    <text evidence="7">The sequence shown here is derived from an EMBL/GenBank/DDBJ whole genome shotgun (WGS) entry which is preliminary data.</text>
</comment>
<dbReference type="GO" id="GO:0003677">
    <property type="term" value="F:DNA binding"/>
    <property type="evidence" value="ECO:0007669"/>
    <property type="project" value="UniProtKB-KW"/>
</dbReference>
<reference evidence="7 8" key="1">
    <citation type="submission" date="2015-09" db="EMBL/GenBank/DDBJ databases">
        <title>Draft genome of a European isolate of the apple canker pathogen Neonectria ditissima.</title>
        <authorList>
            <person name="Gomez-Cortecero A."/>
            <person name="Harrison R.J."/>
            <person name="Armitage A.D."/>
        </authorList>
    </citation>
    <scope>NUCLEOTIDE SEQUENCE [LARGE SCALE GENOMIC DNA]</scope>
    <source>
        <strain evidence="7 8">R09/05</strain>
    </source>
</reference>
<evidence type="ECO:0000256" key="1">
    <source>
        <dbReference type="ARBA" id="ARBA00004123"/>
    </source>
</evidence>
<feature type="region of interest" description="Disordered" evidence="5">
    <location>
        <begin position="80"/>
        <end position="167"/>
    </location>
</feature>
<evidence type="ECO:0000313" key="7">
    <source>
        <dbReference type="EMBL" id="KPM36333.1"/>
    </source>
</evidence>
<dbReference type="PROSITE" id="PS50048">
    <property type="entry name" value="ZN2_CY6_FUNGAL_2"/>
    <property type="match status" value="1"/>
</dbReference>
<feature type="compositionally biased region" description="Polar residues" evidence="5">
    <location>
        <begin position="100"/>
        <end position="123"/>
    </location>
</feature>
<dbReference type="Proteomes" id="UP000050424">
    <property type="component" value="Unassembled WGS sequence"/>
</dbReference>
<dbReference type="PROSITE" id="PS00463">
    <property type="entry name" value="ZN2_CY6_FUNGAL_1"/>
    <property type="match status" value="1"/>
</dbReference>
<dbReference type="SUPFAM" id="SSF57701">
    <property type="entry name" value="Zn2/Cys6 DNA-binding domain"/>
    <property type="match status" value="1"/>
</dbReference>
<dbReference type="GO" id="GO:0005634">
    <property type="term" value="C:nucleus"/>
    <property type="evidence" value="ECO:0007669"/>
    <property type="project" value="UniProtKB-SubCell"/>
</dbReference>
<evidence type="ECO:0000256" key="3">
    <source>
        <dbReference type="ARBA" id="ARBA00023125"/>
    </source>
</evidence>
<proteinExistence type="predicted"/>
<organism evidence="7 8">
    <name type="scientific">Neonectria ditissima</name>
    <dbReference type="NCBI Taxonomy" id="78410"/>
    <lineage>
        <taxon>Eukaryota</taxon>
        <taxon>Fungi</taxon>
        <taxon>Dikarya</taxon>
        <taxon>Ascomycota</taxon>
        <taxon>Pezizomycotina</taxon>
        <taxon>Sordariomycetes</taxon>
        <taxon>Hypocreomycetidae</taxon>
        <taxon>Hypocreales</taxon>
        <taxon>Nectriaceae</taxon>
        <taxon>Neonectria</taxon>
    </lineage>
</organism>
<dbReference type="AlphaFoldDB" id="A0A0P7B447"/>
<dbReference type="CDD" id="cd00067">
    <property type="entry name" value="GAL4"/>
    <property type="match status" value="1"/>
</dbReference>
<dbReference type="GO" id="GO:0006351">
    <property type="term" value="P:DNA-templated transcription"/>
    <property type="evidence" value="ECO:0007669"/>
    <property type="project" value="InterPro"/>
</dbReference>
<sequence length="778" mass="85923">MAPGLDRVRLPNATAGRKDVRKASSACLTCRKKKVRCSGTSPCQYCVKRGLDCIIRGQCPKRVFLASRVEELESRLAQYENIDKNATPPTQETAETTPQHKASTASIPRTGSLPQFSNLSPQTDPGRGNTPPRSPILPRPSPSFSAPLVRNAPVQTSPASTIPVDASMSSSRNFSSLVQDLLSPLQQDDPSKSGRSPASSHPKESTFNHAPMPISCQDFPNLPSHQEAQRLLETAMFYIGHTQHHVDARDFSDRLWFFYANKDDPAQLRSPWCLEMMLVIAIGTLFDANPEGNGEFSGVELFEYAHKNAPTLTAMHSYGKLGVEIFGLFAIYLQNMHRREEAYLYISTALRLAISHKYHQVSGTKHLMKSEKVHLNRLWWTVYMQERRLAAATGNPSGIRDESIDVELPTNSPGFAPAGPLCINIKIARVTGRILSVLYGPEPHTESTFVPNVQDIVKSLYDISQEIPSDSAKDFQGMGRDLCLRTTGSLHLMLYQATLLTLRPIMLHMAKLVLRGESPSSRSLHTSPLGRLSRTCSEAARRLLKVVCSLRNRNILAIHGFFDFDAVCSSSFIMILVAILDSACEDGQKFSPSPGLPDALETMQYLADHGSKHATQRIKDLKGICKLMSHKIQSLQAMNNSPVAGDILAGNMSNCIGSSERQGAATSTLANQRNLNTEPSRDQLVGLDNGVHGQPLRPDESPNGDIQLEPDLWDNFAHIWVPPTDGRGDNLYQDVSMADVSPDEYYKCYFSMYNNADWSLTGEEMGGFAELGRQIQDV</sequence>
<evidence type="ECO:0000313" key="8">
    <source>
        <dbReference type="Proteomes" id="UP000050424"/>
    </source>
</evidence>
<accession>A0A0P7B447</accession>
<dbReference type="SMART" id="SM00906">
    <property type="entry name" value="Fungal_trans"/>
    <property type="match status" value="1"/>
</dbReference>
<keyword evidence="3" id="KW-0238">DNA-binding</keyword>
<dbReference type="InterPro" id="IPR001138">
    <property type="entry name" value="Zn2Cys6_DnaBD"/>
</dbReference>
<feature type="compositionally biased region" description="Low complexity" evidence="5">
    <location>
        <begin position="86"/>
        <end position="99"/>
    </location>
</feature>
<dbReference type="CDD" id="cd12148">
    <property type="entry name" value="fungal_TF_MHR"/>
    <property type="match status" value="1"/>
</dbReference>
<feature type="region of interest" description="Disordered" evidence="5">
    <location>
        <begin position="184"/>
        <end position="222"/>
    </location>
</feature>
<dbReference type="Pfam" id="PF04082">
    <property type="entry name" value="Fungal_trans"/>
    <property type="match status" value="1"/>
</dbReference>
<dbReference type="InterPro" id="IPR007219">
    <property type="entry name" value="XnlR_reg_dom"/>
</dbReference>
<feature type="compositionally biased region" description="Pro residues" evidence="5">
    <location>
        <begin position="132"/>
        <end position="141"/>
    </location>
</feature>
<evidence type="ECO:0000256" key="5">
    <source>
        <dbReference type="SAM" id="MobiDB-lite"/>
    </source>
</evidence>
<gene>
    <name evidence="7" type="ORF">AK830_g10218</name>
</gene>
<dbReference type="InterPro" id="IPR050987">
    <property type="entry name" value="AtrR-like"/>
</dbReference>
<dbReference type="OrthoDB" id="3266505at2759"/>
<feature type="domain" description="Zn(2)-C6 fungal-type" evidence="6">
    <location>
        <begin position="26"/>
        <end position="55"/>
    </location>
</feature>
<keyword evidence="2" id="KW-0479">Metal-binding</keyword>
<dbReference type="PANTHER" id="PTHR46910:SF3">
    <property type="entry name" value="HALOTOLERANCE PROTEIN 9-RELATED"/>
    <property type="match status" value="1"/>
</dbReference>
<dbReference type="PANTHER" id="PTHR46910">
    <property type="entry name" value="TRANSCRIPTION FACTOR PDR1"/>
    <property type="match status" value="1"/>
</dbReference>